<dbReference type="GO" id="GO:0008478">
    <property type="term" value="F:pyridoxal kinase activity"/>
    <property type="evidence" value="ECO:0007669"/>
    <property type="project" value="UniProtKB-EC"/>
</dbReference>
<keyword evidence="3" id="KW-0547">Nucleotide-binding</keyword>
<gene>
    <name evidence="7" type="ORF">P7079_01245</name>
</gene>
<keyword evidence="2 7" id="KW-0808">Transferase</keyword>
<dbReference type="InterPro" id="IPR004625">
    <property type="entry name" value="PyrdxlKinase"/>
</dbReference>
<keyword evidence="8" id="KW-1185">Reference proteome</keyword>
<name>A0ABY8FYM4_9ACTO</name>
<evidence type="ECO:0000256" key="5">
    <source>
        <dbReference type="ARBA" id="ARBA00022840"/>
    </source>
</evidence>
<dbReference type="InterPro" id="IPR013749">
    <property type="entry name" value="PM/HMP-P_kinase-1"/>
</dbReference>
<dbReference type="Gene3D" id="3.40.1190.20">
    <property type="match status" value="1"/>
</dbReference>
<accession>A0ABY8FYM4</accession>
<evidence type="ECO:0000256" key="4">
    <source>
        <dbReference type="ARBA" id="ARBA00022777"/>
    </source>
</evidence>
<dbReference type="SUPFAM" id="SSF53613">
    <property type="entry name" value="Ribokinase-like"/>
    <property type="match status" value="1"/>
</dbReference>
<dbReference type="PANTHER" id="PTHR10534">
    <property type="entry name" value="PYRIDOXAL KINASE"/>
    <property type="match status" value="1"/>
</dbReference>
<sequence>MAYNRILSIQDISGVGQCSLTVALPILSACGQETSILPSAVLSTHTGGFTGYTFRDLTDDMPAIEAHWAKEGIDFAALYTGYLGSSRQIDYVKSIAHTLLREGAPLIVDPAMADDGKLYPGFDDEFAHAMASLAFSADIILPNITEACLITGREYREDYDRAFVDSLLDTLTQSGAKTVILTGISYSPHTTGVVVFENGEYSYYEHERLERGSHGTGDVYSSTFVGALMNGHRVDDSARIAADFTLRCIKRTQSLDNHWYGPAFEPELGWLIAELAK</sequence>
<evidence type="ECO:0000256" key="1">
    <source>
        <dbReference type="ARBA" id="ARBA00012104"/>
    </source>
</evidence>
<dbReference type="EC" id="2.7.1.35" evidence="1"/>
<dbReference type="NCBIfam" id="NF005491">
    <property type="entry name" value="PRK07105.1"/>
    <property type="match status" value="1"/>
</dbReference>
<keyword evidence="5" id="KW-0067">ATP-binding</keyword>
<dbReference type="InterPro" id="IPR029056">
    <property type="entry name" value="Ribokinase-like"/>
</dbReference>
<keyword evidence="4 7" id="KW-0418">Kinase</keyword>
<evidence type="ECO:0000256" key="3">
    <source>
        <dbReference type="ARBA" id="ARBA00022741"/>
    </source>
</evidence>
<dbReference type="RefSeq" id="WP_278013030.1">
    <property type="nucleotide sequence ID" value="NZ_CP121208.1"/>
</dbReference>
<dbReference type="Proteomes" id="UP001215216">
    <property type="component" value="Chromosome"/>
</dbReference>
<evidence type="ECO:0000256" key="2">
    <source>
        <dbReference type="ARBA" id="ARBA00022679"/>
    </source>
</evidence>
<dbReference type="CDD" id="cd01173">
    <property type="entry name" value="pyridoxal_pyridoxamine_kinase"/>
    <property type="match status" value="1"/>
</dbReference>
<evidence type="ECO:0000313" key="8">
    <source>
        <dbReference type="Proteomes" id="UP001215216"/>
    </source>
</evidence>
<evidence type="ECO:0000313" key="7">
    <source>
        <dbReference type="EMBL" id="WFM83635.1"/>
    </source>
</evidence>
<reference evidence="7 8" key="1">
    <citation type="submission" date="2023-03" db="EMBL/GenBank/DDBJ databases">
        <title>Complete genome of Arcanobacterium canis strain DSM 25104 isolated in 2010 from a canine otitis externa in Germany.</title>
        <authorList>
            <person name="Borowiak M."/>
            <person name="Kreitlow A."/>
            <person name="Malorny B."/>
            <person name="Laemmler C."/>
            <person name="Prenger-Berninghoff E."/>
            <person name="Ploetz M."/>
            <person name="Abdulmawjood A."/>
        </authorList>
    </citation>
    <scope>NUCLEOTIDE SEQUENCE [LARGE SCALE GENOMIC DNA]</scope>
    <source>
        <strain evidence="7 8">DSM 25104</strain>
    </source>
</reference>
<feature type="domain" description="Pyridoxamine kinase/Phosphomethylpyrimidine kinase" evidence="6">
    <location>
        <begin position="70"/>
        <end position="256"/>
    </location>
</feature>
<proteinExistence type="predicted"/>
<evidence type="ECO:0000259" key="6">
    <source>
        <dbReference type="Pfam" id="PF08543"/>
    </source>
</evidence>
<protein>
    <recommendedName>
        <fullName evidence="1">pyridoxal kinase</fullName>
        <ecNumber evidence="1">2.7.1.35</ecNumber>
    </recommendedName>
</protein>
<organism evidence="7 8">
    <name type="scientific">Arcanobacterium canis</name>
    <dbReference type="NCBI Taxonomy" id="999183"/>
    <lineage>
        <taxon>Bacteria</taxon>
        <taxon>Bacillati</taxon>
        <taxon>Actinomycetota</taxon>
        <taxon>Actinomycetes</taxon>
        <taxon>Actinomycetales</taxon>
        <taxon>Actinomycetaceae</taxon>
        <taxon>Arcanobacterium</taxon>
    </lineage>
</organism>
<dbReference type="PROSITE" id="PS51257">
    <property type="entry name" value="PROKAR_LIPOPROTEIN"/>
    <property type="match status" value="1"/>
</dbReference>
<dbReference type="PANTHER" id="PTHR10534:SF2">
    <property type="entry name" value="PYRIDOXAL KINASE"/>
    <property type="match status" value="1"/>
</dbReference>
<dbReference type="Pfam" id="PF08543">
    <property type="entry name" value="Phos_pyr_kin"/>
    <property type="match status" value="1"/>
</dbReference>
<dbReference type="EMBL" id="CP121208">
    <property type="protein sequence ID" value="WFM83635.1"/>
    <property type="molecule type" value="Genomic_DNA"/>
</dbReference>